<evidence type="ECO:0000313" key="1">
    <source>
        <dbReference type="EMBL" id="AQY50115.1"/>
    </source>
</evidence>
<dbReference type="SUPFAM" id="SSF51621">
    <property type="entry name" value="Phosphoenolpyruvate/pyruvate domain"/>
    <property type="match status" value="1"/>
</dbReference>
<dbReference type="InterPro" id="IPR040442">
    <property type="entry name" value="Pyrv_kinase-like_dom_sf"/>
</dbReference>
<keyword evidence="2" id="KW-1185">Reference proteome</keyword>
<evidence type="ECO:0000313" key="2">
    <source>
        <dbReference type="Proteomes" id="UP000223060"/>
    </source>
</evidence>
<sequence length="245" mass="27757">MDLYTQFKEPHFQKEPLILYNIWDIASMKAVENAGAKAIATSSFAIAQAWGYNDGEMLPLDQNLWFLNQIRQNTSLPLNLDIESAYSNSLDTLAENIQRFLQLDAQGINFEDRKEHTLWNIEQQAARIQTIRATATKLHKDIFINARTDIFFQETMHTTDLVKRALERADAYKEAGADCIFIPGLTDLSLISIFTENSPLPVNIMTSYEPSLFKNTGVARISCGPTAFLNIQGQLETNAKKMMRS</sequence>
<dbReference type="Gene3D" id="3.20.20.60">
    <property type="entry name" value="Phosphoenolpyruvate-binding domains"/>
    <property type="match status" value="1"/>
</dbReference>
<dbReference type="PANTHER" id="PTHR42905:SF16">
    <property type="entry name" value="CARBOXYPHOSPHONOENOLPYRUVATE PHOSPHONOMUTASE-LIKE PROTEIN (AFU_ORTHOLOGUE AFUA_5G07230)"/>
    <property type="match status" value="1"/>
</dbReference>
<dbReference type="Pfam" id="PF13714">
    <property type="entry name" value="PEP_mutase"/>
    <property type="match status" value="1"/>
</dbReference>
<dbReference type="PANTHER" id="PTHR42905">
    <property type="entry name" value="PHOSPHOENOLPYRUVATE CARBOXYLASE"/>
    <property type="match status" value="1"/>
</dbReference>
<gene>
    <name evidence="1" type="ORF">UE46_03080</name>
</gene>
<dbReference type="GO" id="GO:0003824">
    <property type="term" value="F:catalytic activity"/>
    <property type="evidence" value="ECO:0007669"/>
    <property type="project" value="InterPro"/>
</dbReference>
<dbReference type="KEGG" id="lwi:UE46_03080"/>
<accession>A0A1S7FRZ6</accession>
<dbReference type="InterPro" id="IPR015813">
    <property type="entry name" value="Pyrv/PenolPyrv_kinase-like_dom"/>
</dbReference>
<dbReference type="EMBL" id="CP011102">
    <property type="protein sequence ID" value="AQY50115.1"/>
    <property type="molecule type" value="Genomic_DNA"/>
</dbReference>
<dbReference type="RefSeq" id="WP_118907384.1">
    <property type="nucleotide sequence ID" value="NZ_CP011102.1"/>
</dbReference>
<protein>
    <recommendedName>
        <fullName evidence="3">Phosphonomutase</fullName>
    </recommendedName>
</protein>
<organism evidence="1 2">
    <name type="scientific">Listeria weihenstephanensis</name>
    <dbReference type="NCBI Taxonomy" id="1006155"/>
    <lineage>
        <taxon>Bacteria</taxon>
        <taxon>Bacillati</taxon>
        <taxon>Bacillota</taxon>
        <taxon>Bacilli</taxon>
        <taxon>Bacillales</taxon>
        <taxon>Listeriaceae</taxon>
        <taxon>Listeria</taxon>
    </lineage>
</organism>
<name>A0A1S7FRZ6_9LIST</name>
<dbReference type="CDD" id="cd00377">
    <property type="entry name" value="ICL_PEPM"/>
    <property type="match status" value="1"/>
</dbReference>
<evidence type="ECO:0008006" key="3">
    <source>
        <dbReference type="Google" id="ProtNLM"/>
    </source>
</evidence>
<dbReference type="InterPro" id="IPR039556">
    <property type="entry name" value="ICL/PEPM"/>
</dbReference>
<proteinExistence type="predicted"/>
<reference evidence="2" key="1">
    <citation type="submission" date="2015-03" db="EMBL/GenBank/DDBJ databases">
        <authorList>
            <person name="Ferrari E."/>
            <person name="Walter M.C."/>
            <person name="Huptas C."/>
            <person name="Scherer S."/>
            <person name="Mueller-Herbst S."/>
        </authorList>
    </citation>
    <scope>NUCLEOTIDE SEQUENCE [LARGE SCALE GENOMIC DNA]</scope>
    <source>
        <strain evidence="2">LWP01</strain>
    </source>
</reference>
<dbReference type="Proteomes" id="UP000223060">
    <property type="component" value="Chromosome"/>
</dbReference>
<dbReference type="AlphaFoldDB" id="A0A1S7FRZ6"/>